<organism evidence="1">
    <name type="scientific">Spodoptera frugiperda</name>
    <name type="common">Fall armyworm</name>
    <dbReference type="NCBI Taxonomy" id="7108"/>
    <lineage>
        <taxon>Eukaryota</taxon>
        <taxon>Metazoa</taxon>
        <taxon>Ecdysozoa</taxon>
        <taxon>Arthropoda</taxon>
        <taxon>Hexapoda</taxon>
        <taxon>Insecta</taxon>
        <taxon>Pterygota</taxon>
        <taxon>Neoptera</taxon>
        <taxon>Endopterygota</taxon>
        <taxon>Lepidoptera</taxon>
        <taxon>Glossata</taxon>
        <taxon>Ditrysia</taxon>
        <taxon>Noctuoidea</taxon>
        <taxon>Noctuidae</taxon>
        <taxon>Amphipyrinae</taxon>
        <taxon>Spodoptera</taxon>
    </lineage>
</organism>
<sequence length="103" mass="12260">MSLGYLPMSVESDKEAFDIISNFNVNDSEEDKRRGRLYKERVNFLALLDSYEFQESWDFQNFLWECHAKCGKAMLRHEWAGSTGVIPRPHRKPTILHFYQEKE</sequence>
<protein>
    <submittedName>
        <fullName evidence="1">SFRICE_036223</fullName>
    </submittedName>
</protein>
<name>A0A2H1V8X1_SPOFR</name>
<proteinExistence type="predicted"/>
<reference evidence="1" key="1">
    <citation type="submission" date="2016-07" db="EMBL/GenBank/DDBJ databases">
        <authorList>
            <person name="Bretaudeau A."/>
        </authorList>
    </citation>
    <scope>NUCLEOTIDE SEQUENCE</scope>
    <source>
        <strain evidence="1">Rice</strain>
        <tissue evidence="1">Whole body</tissue>
    </source>
</reference>
<dbReference type="EMBL" id="ODYU01001282">
    <property type="protein sequence ID" value="SOQ37285.1"/>
    <property type="molecule type" value="Genomic_DNA"/>
</dbReference>
<gene>
    <name evidence="1" type="ORF">SFRICE_036223</name>
</gene>
<accession>A0A2H1V8X1</accession>
<dbReference type="AlphaFoldDB" id="A0A2H1V8X1"/>
<evidence type="ECO:0000313" key="1">
    <source>
        <dbReference type="EMBL" id="SOQ37285.1"/>
    </source>
</evidence>